<evidence type="ECO:0000313" key="3">
    <source>
        <dbReference type="EMBL" id="KAJ5104596.1"/>
    </source>
</evidence>
<dbReference type="InterPro" id="IPR018713">
    <property type="entry name" value="MPAB/Lcp_cat_dom"/>
</dbReference>
<evidence type="ECO:0000313" key="4">
    <source>
        <dbReference type="Proteomes" id="UP001141434"/>
    </source>
</evidence>
<evidence type="ECO:0000259" key="2">
    <source>
        <dbReference type="Pfam" id="PF09995"/>
    </source>
</evidence>
<organism evidence="3 4">
    <name type="scientific">Penicillium alfredii</name>
    <dbReference type="NCBI Taxonomy" id="1506179"/>
    <lineage>
        <taxon>Eukaryota</taxon>
        <taxon>Fungi</taxon>
        <taxon>Dikarya</taxon>
        <taxon>Ascomycota</taxon>
        <taxon>Pezizomycotina</taxon>
        <taxon>Eurotiomycetes</taxon>
        <taxon>Eurotiomycetidae</taxon>
        <taxon>Eurotiales</taxon>
        <taxon>Aspergillaceae</taxon>
        <taxon>Penicillium</taxon>
    </lineage>
</organism>
<dbReference type="RefSeq" id="XP_056513592.1">
    <property type="nucleotide sequence ID" value="XM_056652525.1"/>
</dbReference>
<feature type="compositionally biased region" description="Polar residues" evidence="1">
    <location>
        <begin position="1"/>
        <end position="10"/>
    </location>
</feature>
<dbReference type="Proteomes" id="UP001141434">
    <property type="component" value="Unassembled WGS sequence"/>
</dbReference>
<feature type="domain" description="ER-bound oxygenase mpaB/mpaB'/Rubber oxygenase catalytic" evidence="2">
    <location>
        <begin position="47"/>
        <end position="267"/>
    </location>
</feature>
<evidence type="ECO:0000256" key="1">
    <source>
        <dbReference type="SAM" id="MobiDB-lite"/>
    </source>
</evidence>
<feature type="region of interest" description="Disordered" evidence="1">
    <location>
        <begin position="1"/>
        <end position="28"/>
    </location>
</feature>
<sequence length="297" mass="33756">MSSISPVSSLDTREAEQNGLSETEKNFPSTELGRLHALEQLEILPQILQEGIIFTGSGAALLLQAALPSIREAEPPGSHEKLASELLDTLETQISYISCLVFGTRTERQALIQLLQNGKTPLLGGHVNRFTNHPDLQLWIAATLYSTSTDVYQRVYGRVDYKSAQRAYSEFSLLMNCLGLKPNTWPSSRQEFWNYWDDQVSKLTVSHDAIHFAKDLRESTDMPQWVQTLKPLLRAVTIELLPPRLRDAYELQSTATTRALYRTWIGFSVALYPAMPRKWRSYPLNFYQDHLKEKLAA</sequence>
<proteinExistence type="predicted"/>
<dbReference type="EMBL" id="JAPMSZ010000004">
    <property type="protein sequence ID" value="KAJ5104596.1"/>
    <property type="molecule type" value="Genomic_DNA"/>
</dbReference>
<dbReference type="GeneID" id="81391693"/>
<keyword evidence="4" id="KW-1185">Reference proteome</keyword>
<name>A0A9W9KG63_9EURO</name>
<dbReference type="OrthoDB" id="4444391at2759"/>
<dbReference type="PANTHER" id="PTHR36151">
    <property type="entry name" value="BLR2777 PROTEIN"/>
    <property type="match status" value="1"/>
</dbReference>
<dbReference type="AlphaFoldDB" id="A0A9W9KG63"/>
<dbReference type="GO" id="GO:0016491">
    <property type="term" value="F:oxidoreductase activity"/>
    <property type="evidence" value="ECO:0007669"/>
    <property type="project" value="InterPro"/>
</dbReference>
<gene>
    <name evidence="3" type="ORF">NUU61_001943</name>
</gene>
<reference evidence="3" key="1">
    <citation type="submission" date="2022-11" db="EMBL/GenBank/DDBJ databases">
        <authorList>
            <person name="Petersen C."/>
        </authorList>
    </citation>
    <scope>NUCLEOTIDE SEQUENCE</scope>
    <source>
        <strain evidence="3">IBT 34128</strain>
    </source>
</reference>
<reference evidence="3" key="2">
    <citation type="journal article" date="2023" name="IMA Fungus">
        <title>Comparative genomic study of the Penicillium genus elucidates a diverse pangenome and 15 lateral gene transfer events.</title>
        <authorList>
            <person name="Petersen C."/>
            <person name="Sorensen T."/>
            <person name="Nielsen M.R."/>
            <person name="Sondergaard T.E."/>
            <person name="Sorensen J.L."/>
            <person name="Fitzpatrick D.A."/>
            <person name="Frisvad J.C."/>
            <person name="Nielsen K.L."/>
        </authorList>
    </citation>
    <scope>NUCLEOTIDE SEQUENCE</scope>
    <source>
        <strain evidence="3">IBT 34128</strain>
    </source>
</reference>
<dbReference type="Pfam" id="PF09995">
    <property type="entry name" value="MPAB_Lcp_cat"/>
    <property type="match status" value="1"/>
</dbReference>
<dbReference type="PANTHER" id="PTHR36151:SF3">
    <property type="entry name" value="ER-BOUND OXYGENASE MPAB_MPAB'_RUBBER OXYGENASE CATALYTIC DOMAIN-CONTAINING PROTEIN"/>
    <property type="match status" value="1"/>
</dbReference>
<protein>
    <recommendedName>
        <fullName evidence="2">ER-bound oxygenase mpaB/mpaB'/Rubber oxygenase catalytic domain-containing protein</fullName>
    </recommendedName>
</protein>
<feature type="compositionally biased region" description="Polar residues" evidence="1">
    <location>
        <begin position="18"/>
        <end position="28"/>
    </location>
</feature>
<comment type="caution">
    <text evidence="3">The sequence shown here is derived from an EMBL/GenBank/DDBJ whole genome shotgun (WGS) entry which is preliminary data.</text>
</comment>
<accession>A0A9W9KG63</accession>